<dbReference type="Proteomes" id="UP000638353">
    <property type="component" value="Unassembled WGS sequence"/>
</dbReference>
<dbReference type="InterPro" id="IPR000400">
    <property type="entry name" value="Glyco_hydro_46"/>
</dbReference>
<dbReference type="RefSeq" id="WP_229897587.1">
    <property type="nucleotide sequence ID" value="NZ_BMVC01000003.1"/>
</dbReference>
<feature type="chain" id="PRO_5038138505" description="Chitosanase" evidence="3">
    <location>
        <begin position="29"/>
        <end position="276"/>
    </location>
</feature>
<evidence type="ECO:0000256" key="1">
    <source>
        <dbReference type="PIRNR" id="PIRNR036551"/>
    </source>
</evidence>
<feature type="active site" description="Proton donor" evidence="2">
    <location>
        <position position="62"/>
    </location>
</feature>
<dbReference type="EMBL" id="BMVC01000003">
    <property type="protein sequence ID" value="GHC86097.1"/>
    <property type="molecule type" value="Genomic_DNA"/>
</dbReference>
<dbReference type="SUPFAM" id="SSF53955">
    <property type="entry name" value="Lysozyme-like"/>
    <property type="match status" value="1"/>
</dbReference>
<evidence type="ECO:0000256" key="3">
    <source>
        <dbReference type="SAM" id="SignalP"/>
    </source>
</evidence>
<dbReference type="InterPro" id="IPR023099">
    <property type="entry name" value="Glyco_hydro_46_N"/>
</dbReference>
<comment type="similarity">
    <text evidence="1">Belongs to the glycosyl hydrolase 46 family.</text>
</comment>
<name>A0A919C8H3_9ACTN</name>
<dbReference type="Gene3D" id="3.30.386.10">
    <property type="entry name" value="Chitosanase, subunit A, domain 2"/>
    <property type="match status" value="1"/>
</dbReference>
<comment type="catalytic activity">
    <reaction evidence="1">
        <text>Endohydrolysis of beta-(1-&gt;4)-linkages between D-glucosamine residues in a partly acetylated chitosan.</text>
        <dbReference type="EC" id="3.2.1.132"/>
    </reaction>
</comment>
<protein>
    <recommendedName>
        <fullName evidence="1">Chitosanase</fullName>
        <ecNumber evidence="1">3.2.1.132</ecNumber>
    </recommendedName>
</protein>
<evidence type="ECO:0000256" key="2">
    <source>
        <dbReference type="PIRSR" id="PIRSR036551-1"/>
    </source>
</evidence>
<evidence type="ECO:0000313" key="4">
    <source>
        <dbReference type="EMBL" id="GHC86097.1"/>
    </source>
</evidence>
<keyword evidence="1" id="KW-0326">Glycosidase</keyword>
<dbReference type="Gene3D" id="1.20.141.10">
    <property type="entry name" value="Chitosanase, subunit A, domain 1"/>
    <property type="match status" value="1"/>
</dbReference>
<organism evidence="4 5">
    <name type="scientific">Streptomyces finlayi</name>
    <dbReference type="NCBI Taxonomy" id="67296"/>
    <lineage>
        <taxon>Bacteria</taxon>
        <taxon>Bacillati</taxon>
        <taxon>Actinomycetota</taxon>
        <taxon>Actinomycetes</taxon>
        <taxon>Kitasatosporales</taxon>
        <taxon>Streptomycetaceae</taxon>
        <taxon>Streptomyces</taxon>
    </lineage>
</organism>
<feature type="signal peptide" evidence="3">
    <location>
        <begin position="1"/>
        <end position="28"/>
    </location>
</feature>
<dbReference type="GO" id="GO:0016977">
    <property type="term" value="F:chitosanase activity"/>
    <property type="evidence" value="ECO:0007669"/>
    <property type="project" value="UniProtKB-UniRule"/>
</dbReference>
<keyword evidence="3" id="KW-0732">Signal</keyword>
<dbReference type="PROSITE" id="PS60000">
    <property type="entry name" value="CHITOSANASE_46_80"/>
    <property type="match status" value="1"/>
</dbReference>
<proteinExistence type="inferred from homology"/>
<gene>
    <name evidence="4" type="ORF">GCM10010334_16840</name>
</gene>
<comment type="caution">
    <text evidence="4">The sequence shown here is derived from an EMBL/GenBank/DDBJ whole genome shotgun (WGS) entry which is preliminary data.</text>
</comment>
<dbReference type="GO" id="GO:0005975">
    <property type="term" value="P:carbohydrate metabolic process"/>
    <property type="evidence" value="ECO:0007669"/>
    <property type="project" value="UniProtKB-UniRule"/>
</dbReference>
<dbReference type="GO" id="GO:0005576">
    <property type="term" value="C:extracellular region"/>
    <property type="evidence" value="ECO:0007669"/>
    <property type="project" value="UniProtKB-SubCell"/>
</dbReference>
<dbReference type="PIRSF" id="PIRSF036551">
    <property type="entry name" value="Chitosanase"/>
    <property type="match status" value="1"/>
</dbReference>
<evidence type="ECO:0000313" key="5">
    <source>
        <dbReference type="Proteomes" id="UP000638353"/>
    </source>
</evidence>
<dbReference type="Pfam" id="PF01374">
    <property type="entry name" value="Glyco_hydro_46"/>
    <property type="match status" value="1"/>
</dbReference>
<keyword evidence="1" id="KW-0964">Secreted</keyword>
<comment type="function">
    <text evidence="1">Aids in the defense against invading fungal pathogens by degrading their cell wall chitosan.</text>
</comment>
<dbReference type="CDD" id="cd00978">
    <property type="entry name" value="chitosanase_GH46"/>
    <property type="match status" value="1"/>
</dbReference>
<feature type="active site" description="Nucleophile" evidence="2">
    <location>
        <position position="80"/>
    </location>
</feature>
<reference evidence="4" key="2">
    <citation type="submission" date="2020-09" db="EMBL/GenBank/DDBJ databases">
        <authorList>
            <person name="Sun Q."/>
            <person name="Ohkuma M."/>
        </authorList>
    </citation>
    <scope>NUCLEOTIDE SEQUENCE</scope>
    <source>
        <strain evidence="4">JCM 4637</strain>
    </source>
</reference>
<comment type="subcellular location">
    <subcellularLocation>
        <location evidence="1">Secreted</location>
    </subcellularLocation>
</comment>
<dbReference type="EC" id="3.2.1.132" evidence="1"/>
<accession>A0A919C8H3</accession>
<keyword evidence="1" id="KW-0378">Hydrolase</keyword>
<sequence>MSVTRRVQNTVRALLGLTLAAVPGTAVAAGAPEADDPGTSAASGLRDPAKKELAMRLVSSAENSSLEWKKQYRYIEDIGDGRGYTAGIIGFCSGTGDMLELVEHYSAAKPGNVLEKYLPALRKVNGSDSHRGLGSGFVRDWEKAADDRDFREAQNHERDRVYFEPAVRRAERDGLGTLGQFVYYDAMVMHGAGGPDGFDAIRRAALERAASPARGGDQGAYLHAFLDVRKKTMKREAAHEDTSRIDSAQRLFLREGNFELRTPLAWQVYGDSYRVD</sequence>
<dbReference type="AlphaFoldDB" id="A0A919C8H3"/>
<reference evidence="4" key="1">
    <citation type="journal article" date="2014" name="Int. J. Syst. Evol. Microbiol.">
        <title>Complete genome sequence of Corynebacterium casei LMG S-19264T (=DSM 44701T), isolated from a smear-ripened cheese.</title>
        <authorList>
            <consortium name="US DOE Joint Genome Institute (JGI-PGF)"/>
            <person name="Walter F."/>
            <person name="Albersmeier A."/>
            <person name="Kalinowski J."/>
            <person name="Ruckert C."/>
        </authorList>
    </citation>
    <scope>NUCLEOTIDE SEQUENCE</scope>
    <source>
        <strain evidence="4">JCM 4637</strain>
    </source>
</reference>
<dbReference type="InterPro" id="IPR023346">
    <property type="entry name" value="Lysozyme-like_dom_sf"/>
</dbReference>